<dbReference type="EMBL" id="SJPR01000001">
    <property type="protein sequence ID" value="TWT99301.1"/>
    <property type="molecule type" value="Genomic_DNA"/>
</dbReference>
<reference evidence="2 3" key="1">
    <citation type="submission" date="2019-02" db="EMBL/GenBank/DDBJ databases">
        <title>Deep-cultivation of Planctomycetes and their phenomic and genomic characterization uncovers novel biology.</title>
        <authorList>
            <person name="Wiegand S."/>
            <person name="Jogler M."/>
            <person name="Boedeker C."/>
            <person name="Pinto D."/>
            <person name="Vollmers J."/>
            <person name="Rivas-Marin E."/>
            <person name="Kohn T."/>
            <person name="Peeters S.H."/>
            <person name="Heuer A."/>
            <person name="Rast P."/>
            <person name="Oberbeckmann S."/>
            <person name="Bunk B."/>
            <person name="Jeske O."/>
            <person name="Meyerdierks A."/>
            <person name="Storesund J.E."/>
            <person name="Kallscheuer N."/>
            <person name="Luecker S."/>
            <person name="Lage O.M."/>
            <person name="Pohl T."/>
            <person name="Merkel B.J."/>
            <person name="Hornburger P."/>
            <person name="Mueller R.-W."/>
            <person name="Bruemmer F."/>
            <person name="Labrenz M."/>
            <person name="Spormann A.M."/>
            <person name="Op Den Camp H."/>
            <person name="Overmann J."/>
            <person name="Amann R."/>
            <person name="Jetten M.S.M."/>
            <person name="Mascher T."/>
            <person name="Medema M.H."/>
            <person name="Devos D.P."/>
            <person name="Kaster A.-K."/>
            <person name="Ovreas L."/>
            <person name="Rohde M."/>
            <person name="Galperin M.Y."/>
            <person name="Jogler C."/>
        </authorList>
    </citation>
    <scope>NUCLEOTIDE SEQUENCE [LARGE SCALE GENOMIC DNA]</scope>
    <source>
        <strain evidence="2 3">Pla108</strain>
    </source>
</reference>
<protein>
    <submittedName>
        <fullName evidence="2">Uncharacterized protein</fullName>
    </submittedName>
</protein>
<feature type="transmembrane region" description="Helical" evidence="1">
    <location>
        <begin position="69"/>
        <end position="86"/>
    </location>
</feature>
<comment type="caution">
    <text evidence="2">The sequence shown here is derived from an EMBL/GenBank/DDBJ whole genome shotgun (WGS) entry which is preliminary data.</text>
</comment>
<keyword evidence="1" id="KW-0812">Transmembrane</keyword>
<keyword evidence="3" id="KW-1185">Reference proteome</keyword>
<feature type="transmembrane region" description="Helical" evidence="1">
    <location>
        <begin position="106"/>
        <end position="126"/>
    </location>
</feature>
<organism evidence="2 3">
    <name type="scientific">Botrimarina colliarenosi</name>
    <dbReference type="NCBI Taxonomy" id="2528001"/>
    <lineage>
        <taxon>Bacteria</taxon>
        <taxon>Pseudomonadati</taxon>
        <taxon>Planctomycetota</taxon>
        <taxon>Planctomycetia</taxon>
        <taxon>Pirellulales</taxon>
        <taxon>Lacipirellulaceae</taxon>
        <taxon>Botrimarina</taxon>
    </lineage>
</organism>
<evidence type="ECO:0000313" key="2">
    <source>
        <dbReference type="EMBL" id="TWT99301.1"/>
    </source>
</evidence>
<accession>A0A5C6AJV3</accession>
<gene>
    <name evidence="2" type="ORF">Pla108_02360</name>
</gene>
<sequence>MLGVLPPETPAVAVAALPISPTGPLSESQHREVAVAHDRSRKIRRAAGVAAFNGWSIGVLAALSAPFALFSLPALVLAGGMGLVAWNEFRGRRRLLAFDESAPAFLGWNQLGFLALIIVYCVWQLVTSLSGDSPFAAELAAKPQLREVFGSGDGIDSLYRVIVMAFYGVVIALSVVFQGGNAVYYFTRRKHVIAYRQSTPTWVREVQSATAGA</sequence>
<proteinExistence type="predicted"/>
<dbReference type="Proteomes" id="UP000317421">
    <property type="component" value="Unassembled WGS sequence"/>
</dbReference>
<dbReference type="AlphaFoldDB" id="A0A5C6AJV3"/>
<feature type="transmembrane region" description="Helical" evidence="1">
    <location>
        <begin position="161"/>
        <end position="186"/>
    </location>
</feature>
<keyword evidence="1" id="KW-1133">Transmembrane helix</keyword>
<name>A0A5C6AJV3_9BACT</name>
<evidence type="ECO:0000256" key="1">
    <source>
        <dbReference type="SAM" id="Phobius"/>
    </source>
</evidence>
<keyword evidence="1" id="KW-0472">Membrane</keyword>
<evidence type="ECO:0000313" key="3">
    <source>
        <dbReference type="Proteomes" id="UP000317421"/>
    </source>
</evidence>